<dbReference type="Gene3D" id="3.40.50.2300">
    <property type="match status" value="2"/>
</dbReference>
<feature type="domain" description="HTH lacI-type" evidence="4">
    <location>
        <begin position="3"/>
        <end position="57"/>
    </location>
</feature>
<dbReference type="PANTHER" id="PTHR30146:SF109">
    <property type="entry name" value="HTH-TYPE TRANSCRIPTIONAL REGULATOR GALS"/>
    <property type="match status" value="1"/>
</dbReference>
<protein>
    <recommendedName>
        <fullName evidence="4">HTH lacI-type domain-containing protein</fullName>
    </recommendedName>
</protein>
<comment type="caution">
    <text evidence="5">The sequence shown here is derived from an EMBL/GenBank/DDBJ whole genome shotgun (WGS) entry which is preliminary data.</text>
</comment>
<dbReference type="Gene3D" id="1.10.260.40">
    <property type="entry name" value="lambda repressor-like DNA-binding domains"/>
    <property type="match status" value="1"/>
</dbReference>
<evidence type="ECO:0000256" key="3">
    <source>
        <dbReference type="ARBA" id="ARBA00023163"/>
    </source>
</evidence>
<keyword evidence="3" id="KW-0804">Transcription</keyword>
<dbReference type="SMART" id="SM00354">
    <property type="entry name" value="HTH_LACI"/>
    <property type="match status" value="1"/>
</dbReference>
<dbReference type="InterPro" id="IPR000843">
    <property type="entry name" value="HTH_LacI"/>
</dbReference>
<keyword evidence="1" id="KW-0805">Transcription regulation</keyword>
<evidence type="ECO:0000256" key="1">
    <source>
        <dbReference type="ARBA" id="ARBA00023015"/>
    </source>
</evidence>
<dbReference type="PANTHER" id="PTHR30146">
    <property type="entry name" value="LACI-RELATED TRANSCRIPTIONAL REPRESSOR"/>
    <property type="match status" value="1"/>
</dbReference>
<dbReference type="SUPFAM" id="SSF47413">
    <property type="entry name" value="lambda repressor-like DNA-binding domains"/>
    <property type="match status" value="1"/>
</dbReference>
<dbReference type="InterPro" id="IPR028082">
    <property type="entry name" value="Peripla_BP_I"/>
</dbReference>
<dbReference type="Pfam" id="PF00356">
    <property type="entry name" value="LacI"/>
    <property type="match status" value="1"/>
</dbReference>
<reference evidence="5" key="1">
    <citation type="journal article" date="2014" name="Front. Microbiol.">
        <title>High frequency of phylogenetically diverse reductive dehalogenase-homologous genes in deep subseafloor sedimentary metagenomes.</title>
        <authorList>
            <person name="Kawai M."/>
            <person name="Futagami T."/>
            <person name="Toyoda A."/>
            <person name="Takaki Y."/>
            <person name="Nishi S."/>
            <person name="Hori S."/>
            <person name="Arai W."/>
            <person name="Tsubouchi T."/>
            <person name="Morono Y."/>
            <person name="Uchiyama I."/>
            <person name="Ito T."/>
            <person name="Fujiyama A."/>
            <person name="Inagaki F."/>
            <person name="Takami H."/>
        </authorList>
    </citation>
    <scope>NUCLEOTIDE SEQUENCE</scope>
    <source>
        <strain evidence="5">Expedition CK06-06</strain>
    </source>
</reference>
<dbReference type="CDD" id="cd06267">
    <property type="entry name" value="PBP1_LacI_sugar_binding-like"/>
    <property type="match status" value="1"/>
</dbReference>
<proteinExistence type="predicted"/>
<dbReference type="CDD" id="cd01392">
    <property type="entry name" value="HTH_LacI"/>
    <property type="match status" value="1"/>
</dbReference>
<name>X0V0I9_9ZZZZ</name>
<dbReference type="SUPFAM" id="SSF53822">
    <property type="entry name" value="Periplasmic binding protein-like I"/>
    <property type="match status" value="1"/>
</dbReference>
<evidence type="ECO:0000313" key="5">
    <source>
        <dbReference type="EMBL" id="GAG11614.1"/>
    </source>
</evidence>
<dbReference type="InterPro" id="IPR010982">
    <property type="entry name" value="Lambda_DNA-bd_dom_sf"/>
</dbReference>
<dbReference type="PROSITE" id="PS50932">
    <property type="entry name" value="HTH_LACI_2"/>
    <property type="match status" value="1"/>
</dbReference>
<organism evidence="5">
    <name type="scientific">marine sediment metagenome</name>
    <dbReference type="NCBI Taxonomy" id="412755"/>
    <lineage>
        <taxon>unclassified sequences</taxon>
        <taxon>metagenomes</taxon>
        <taxon>ecological metagenomes</taxon>
    </lineage>
</organism>
<keyword evidence="2" id="KW-0238">DNA-binding</keyword>
<sequence>MQITMKQIAELAGVSVGTVHRAINDSPGINRDTKEKIINIAKSLNYQKNLIASSLVKGETITVGIIIFDLEHSFFSQLATSAINKLKEHGYISYVLITNKIKEDEIECINKLLSLNIDGILIVPINKGEKFTQYLNSIKKPVITLCNFVSKKLPHIGIDDFKAMYDAAKFILSKGYSRIIYLSPPLENPKGINIYTLQQRYNGVCEAIK</sequence>
<gene>
    <name evidence="5" type="ORF">S01H1_41154</name>
</gene>
<evidence type="ECO:0000256" key="2">
    <source>
        <dbReference type="ARBA" id="ARBA00023125"/>
    </source>
</evidence>
<dbReference type="GO" id="GO:0003700">
    <property type="term" value="F:DNA-binding transcription factor activity"/>
    <property type="evidence" value="ECO:0007669"/>
    <property type="project" value="TreeGrafter"/>
</dbReference>
<accession>X0V0I9</accession>
<feature type="non-terminal residue" evidence="5">
    <location>
        <position position="209"/>
    </location>
</feature>
<dbReference type="Pfam" id="PF00532">
    <property type="entry name" value="Peripla_BP_1"/>
    <property type="match status" value="1"/>
</dbReference>
<evidence type="ECO:0000259" key="4">
    <source>
        <dbReference type="PROSITE" id="PS50932"/>
    </source>
</evidence>
<dbReference type="EMBL" id="BARS01026086">
    <property type="protein sequence ID" value="GAG11614.1"/>
    <property type="molecule type" value="Genomic_DNA"/>
</dbReference>
<dbReference type="GO" id="GO:0000976">
    <property type="term" value="F:transcription cis-regulatory region binding"/>
    <property type="evidence" value="ECO:0007669"/>
    <property type="project" value="TreeGrafter"/>
</dbReference>
<dbReference type="AlphaFoldDB" id="X0V0I9"/>
<dbReference type="InterPro" id="IPR001761">
    <property type="entry name" value="Peripla_BP/Lac1_sug-bd_dom"/>
</dbReference>